<reference evidence="1" key="1">
    <citation type="submission" date="2014-11" db="EMBL/GenBank/DDBJ databases">
        <authorList>
            <person name="Amaro Gonzalez C."/>
        </authorList>
    </citation>
    <scope>NUCLEOTIDE SEQUENCE</scope>
</reference>
<protein>
    <submittedName>
        <fullName evidence="1">Uncharacterized protein</fullName>
    </submittedName>
</protein>
<reference evidence="1" key="2">
    <citation type="journal article" date="2015" name="Fish Shellfish Immunol.">
        <title>Early steps in the European eel (Anguilla anguilla)-Vibrio vulnificus interaction in the gills: Role of the RtxA13 toxin.</title>
        <authorList>
            <person name="Callol A."/>
            <person name="Pajuelo D."/>
            <person name="Ebbesson L."/>
            <person name="Teles M."/>
            <person name="MacKenzie S."/>
            <person name="Amaro C."/>
        </authorList>
    </citation>
    <scope>NUCLEOTIDE SEQUENCE</scope>
</reference>
<proteinExistence type="predicted"/>
<evidence type="ECO:0000313" key="1">
    <source>
        <dbReference type="EMBL" id="JAH96552.1"/>
    </source>
</evidence>
<organism evidence="1">
    <name type="scientific">Anguilla anguilla</name>
    <name type="common">European freshwater eel</name>
    <name type="synonym">Muraena anguilla</name>
    <dbReference type="NCBI Taxonomy" id="7936"/>
    <lineage>
        <taxon>Eukaryota</taxon>
        <taxon>Metazoa</taxon>
        <taxon>Chordata</taxon>
        <taxon>Craniata</taxon>
        <taxon>Vertebrata</taxon>
        <taxon>Euteleostomi</taxon>
        <taxon>Actinopterygii</taxon>
        <taxon>Neopterygii</taxon>
        <taxon>Teleostei</taxon>
        <taxon>Anguilliformes</taxon>
        <taxon>Anguillidae</taxon>
        <taxon>Anguilla</taxon>
    </lineage>
</organism>
<dbReference type="EMBL" id="GBXM01012025">
    <property type="protein sequence ID" value="JAH96552.1"/>
    <property type="molecule type" value="Transcribed_RNA"/>
</dbReference>
<dbReference type="AlphaFoldDB" id="A0A0E9X1E2"/>
<sequence>MNYSSVLPSFLVLQISFNMGRNVYMNYISLWKQLSGFQLADKKVGPNGSLIF</sequence>
<name>A0A0E9X1E2_ANGAN</name>
<accession>A0A0E9X1E2</accession>